<dbReference type="GeneID" id="8853178"/>
<evidence type="ECO:0000313" key="2">
    <source>
        <dbReference type="EMBL" id="EFC43117.1"/>
    </source>
</evidence>
<dbReference type="VEuPathDB" id="AmoebaDB:NAEGRDRAFT_68862"/>
<dbReference type="OrthoDB" id="10662142at2759"/>
<dbReference type="InterPro" id="IPR027417">
    <property type="entry name" value="P-loop_NTPase"/>
</dbReference>
<dbReference type="Proteomes" id="UP000006671">
    <property type="component" value="Unassembled WGS sequence"/>
</dbReference>
<feature type="compositionally biased region" description="Polar residues" evidence="1">
    <location>
        <begin position="510"/>
        <end position="522"/>
    </location>
</feature>
<dbReference type="KEGG" id="ngr:NAEGRDRAFT_68862"/>
<dbReference type="eggNOG" id="ENOG502STD4">
    <property type="taxonomic scope" value="Eukaryota"/>
</dbReference>
<dbReference type="OMA" id="ITVCEIN"/>
<dbReference type="SUPFAM" id="SSF52540">
    <property type="entry name" value="P-loop containing nucleoside triphosphate hydrolases"/>
    <property type="match status" value="1"/>
</dbReference>
<protein>
    <submittedName>
        <fullName evidence="2">Predicted protein</fullName>
    </submittedName>
</protein>
<name>D2VJ05_NAEGR</name>
<dbReference type="RefSeq" id="XP_002675861.1">
    <property type="nucleotide sequence ID" value="XM_002675815.1"/>
</dbReference>
<proteinExistence type="predicted"/>
<keyword evidence="3" id="KW-1185">Reference proteome</keyword>
<accession>D2VJ05</accession>
<dbReference type="Gene3D" id="3.40.50.300">
    <property type="entry name" value="P-loop containing nucleotide triphosphate hydrolases"/>
    <property type="match status" value="1"/>
</dbReference>
<sequence length="597" mass="67983">MWKAPTQTFVKSNSYGLFFLPTKVRFNQVNLRVVKQTNNVNYPQPLSFTNNMTFPNKQYFEGEDLMNMMDQVARKMKDVTEKPKCKQVLNTYRTESHVQIYRFLASVMNQLQHNEYKDCRGLNSHTLIGRRGIGKTATLTNISLAGQLLFPKIIPIYISYLGIQNDPFLQQHTVMEVVEMVLNEQGIPVDTLGGRFVNIMEALFEVDKHVLLIVDEIDQLYQVCPNGWSDTLIKSLGELASIGDNDSGRFSAILCGSSSRISLLVNANGKKDEVTVKEFPLVASSPNLNGNKFRIRRILTNPPTDITVAAHILESGLVNTKNKAMCKAVTFITGGVTREIQRLQFERRDETFFTSLHVESNPKALATLSSPAGEIWNNILALLFEKNKELLEQLVDKDGLTDMEKVKSVNWEYLFKPLSYTELKEKMGSVTNLDHWIFHLFDRDYITVCEINNGRPDEIYPYSLYMLLRSGMTASTKRDDAKQISAFFRGIICEISSSIKDPKKMGGVRDSNSNKKSSSQVDEISARPPIRRSKVPIHYSNKERTTKHPSSHTLKKIEIEDHCPKCEKKIEKSAFEYHNKKQKISSKDSEIPKDESI</sequence>
<gene>
    <name evidence="2" type="ORF">NAEGRDRAFT_68862</name>
</gene>
<evidence type="ECO:0000313" key="3">
    <source>
        <dbReference type="Proteomes" id="UP000006671"/>
    </source>
</evidence>
<feature type="region of interest" description="Disordered" evidence="1">
    <location>
        <begin position="502"/>
        <end position="556"/>
    </location>
</feature>
<dbReference type="AlphaFoldDB" id="D2VJ05"/>
<feature type="region of interest" description="Disordered" evidence="1">
    <location>
        <begin position="577"/>
        <end position="597"/>
    </location>
</feature>
<dbReference type="EMBL" id="GG738875">
    <property type="protein sequence ID" value="EFC43117.1"/>
    <property type="molecule type" value="Genomic_DNA"/>
</dbReference>
<dbReference type="InParanoid" id="D2VJ05"/>
<evidence type="ECO:0000256" key="1">
    <source>
        <dbReference type="SAM" id="MobiDB-lite"/>
    </source>
</evidence>
<reference evidence="2 3" key="1">
    <citation type="journal article" date="2010" name="Cell">
        <title>The genome of Naegleria gruberi illuminates early eukaryotic versatility.</title>
        <authorList>
            <person name="Fritz-Laylin L.K."/>
            <person name="Prochnik S.E."/>
            <person name="Ginger M.L."/>
            <person name="Dacks J.B."/>
            <person name="Carpenter M.L."/>
            <person name="Field M.C."/>
            <person name="Kuo A."/>
            <person name="Paredez A."/>
            <person name="Chapman J."/>
            <person name="Pham J."/>
            <person name="Shu S."/>
            <person name="Neupane R."/>
            <person name="Cipriano M."/>
            <person name="Mancuso J."/>
            <person name="Tu H."/>
            <person name="Salamov A."/>
            <person name="Lindquist E."/>
            <person name="Shapiro H."/>
            <person name="Lucas S."/>
            <person name="Grigoriev I.V."/>
            <person name="Cande W.Z."/>
            <person name="Fulton C."/>
            <person name="Rokhsar D.S."/>
            <person name="Dawson S.C."/>
        </authorList>
    </citation>
    <scope>NUCLEOTIDE SEQUENCE [LARGE SCALE GENOMIC DNA]</scope>
    <source>
        <strain evidence="2 3">NEG-M</strain>
    </source>
</reference>
<organism evidence="3">
    <name type="scientific">Naegleria gruberi</name>
    <name type="common">Amoeba</name>
    <dbReference type="NCBI Taxonomy" id="5762"/>
    <lineage>
        <taxon>Eukaryota</taxon>
        <taxon>Discoba</taxon>
        <taxon>Heterolobosea</taxon>
        <taxon>Tetramitia</taxon>
        <taxon>Eutetramitia</taxon>
        <taxon>Vahlkampfiidae</taxon>
        <taxon>Naegleria</taxon>
    </lineage>
</organism>